<organism evidence="12 13">
    <name type="scientific">Fraxinus pennsylvanica</name>
    <dbReference type="NCBI Taxonomy" id="56036"/>
    <lineage>
        <taxon>Eukaryota</taxon>
        <taxon>Viridiplantae</taxon>
        <taxon>Streptophyta</taxon>
        <taxon>Embryophyta</taxon>
        <taxon>Tracheophyta</taxon>
        <taxon>Spermatophyta</taxon>
        <taxon>Magnoliopsida</taxon>
        <taxon>eudicotyledons</taxon>
        <taxon>Gunneridae</taxon>
        <taxon>Pentapetalae</taxon>
        <taxon>asterids</taxon>
        <taxon>lamiids</taxon>
        <taxon>Lamiales</taxon>
        <taxon>Oleaceae</taxon>
        <taxon>Oleeae</taxon>
        <taxon>Fraxinus</taxon>
    </lineage>
</organism>
<keyword evidence="4" id="KW-0805">Transcription regulation</keyword>
<evidence type="ECO:0000256" key="3">
    <source>
        <dbReference type="ARBA" id="ARBA00022833"/>
    </source>
</evidence>
<dbReference type="SUPFAM" id="SSF57716">
    <property type="entry name" value="Glucocorticoid receptor-like (DNA-binding domain)"/>
    <property type="match status" value="1"/>
</dbReference>
<dbReference type="PROSITE" id="PS00344">
    <property type="entry name" value="GATA_ZN_FINGER_1"/>
    <property type="match status" value="1"/>
</dbReference>
<comment type="function">
    <text evidence="8">Transcriptional regulator that specifically binds 5'-GATA-3' or 5'-GAT-3' motifs within gene promoters.</text>
</comment>
<dbReference type="AlphaFoldDB" id="A0AAD1ZA78"/>
<dbReference type="EMBL" id="OU503042">
    <property type="protein sequence ID" value="CAI9764241.1"/>
    <property type="molecule type" value="Genomic_DNA"/>
</dbReference>
<evidence type="ECO:0000256" key="7">
    <source>
        <dbReference type="ARBA" id="ARBA00024019"/>
    </source>
</evidence>
<feature type="compositionally biased region" description="Basic residues" evidence="10">
    <location>
        <begin position="132"/>
        <end position="149"/>
    </location>
</feature>
<dbReference type="PANTHER" id="PTHR47172">
    <property type="entry name" value="OS01G0976800 PROTEIN"/>
    <property type="match status" value="1"/>
</dbReference>
<dbReference type="Pfam" id="PF00320">
    <property type="entry name" value="GATA"/>
    <property type="match status" value="1"/>
</dbReference>
<name>A0AAD1ZA78_9LAMI</name>
<accession>A0AAD1ZA78</accession>
<evidence type="ECO:0000256" key="9">
    <source>
        <dbReference type="PROSITE-ProRule" id="PRU00094"/>
    </source>
</evidence>
<evidence type="ECO:0000256" key="4">
    <source>
        <dbReference type="ARBA" id="ARBA00023015"/>
    </source>
</evidence>
<evidence type="ECO:0000256" key="8">
    <source>
        <dbReference type="ARBA" id="ARBA00037539"/>
    </source>
</evidence>
<dbReference type="GO" id="GO:0006355">
    <property type="term" value="P:regulation of DNA-templated transcription"/>
    <property type="evidence" value="ECO:0007669"/>
    <property type="project" value="InterPro"/>
</dbReference>
<evidence type="ECO:0000313" key="13">
    <source>
        <dbReference type="Proteomes" id="UP000834106"/>
    </source>
</evidence>
<dbReference type="GO" id="GO:0008270">
    <property type="term" value="F:zinc ion binding"/>
    <property type="evidence" value="ECO:0007669"/>
    <property type="project" value="UniProtKB-KW"/>
</dbReference>
<dbReference type="InterPro" id="IPR013088">
    <property type="entry name" value="Znf_NHR/GATA"/>
</dbReference>
<dbReference type="InterPro" id="IPR000679">
    <property type="entry name" value="Znf_GATA"/>
</dbReference>
<dbReference type="Proteomes" id="UP000834106">
    <property type="component" value="Chromosome 7"/>
</dbReference>
<dbReference type="GO" id="GO:0043565">
    <property type="term" value="F:sequence-specific DNA binding"/>
    <property type="evidence" value="ECO:0007669"/>
    <property type="project" value="InterPro"/>
</dbReference>
<keyword evidence="3" id="KW-0862">Zinc</keyword>
<keyword evidence="5" id="KW-0238">DNA-binding</keyword>
<reference evidence="12" key="1">
    <citation type="submission" date="2023-05" db="EMBL/GenBank/DDBJ databases">
        <authorList>
            <person name="Huff M."/>
        </authorList>
    </citation>
    <scope>NUCLEOTIDE SEQUENCE</scope>
</reference>
<evidence type="ECO:0000256" key="1">
    <source>
        <dbReference type="ARBA" id="ARBA00022723"/>
    </source>
</evidence>
<evidence type="ECO:0000259" key="11">
    <source>
        <dbReference type="PROSITE" id="PS50114"/>
    </source>
</evidence>
<gene>
    <name evidence="12" type="ORF">FPE_LOCUS11671</name>
</gene>
<comment type="similarity">
    <text evidence="7">Belongs to the type IV zinc-finger family. Class B subfamily.</text>
</comment>
<proteinExistence type="inferred from homology"/>
<dbReference type="PROSITE" id="PS50114">
    <property type="entry name" value="GATA_ZN_FINGER_2"/>
    <property type="match status" value="1"/>
</dbReference>
<feature type="region of interest" description="Disordered" evidence="10">
    <location>
        <begin position="132"/>
        <end position="152"/>
    </location>
</feature>
<dbReference type="CDD" id="cd00202">
    <property type="entry name" value="ZnF_GATA"/>
    <property type="match status" value="1"/>
</dbReference>
<feature type="compositionally biased region" description="Basic and acidic residues" evidence="10">
    <location>
        <begin position="64"/>
        <end position="75"/>
    </location>
</feature>
<feature type="domain" description="GATA-type" evidence="11">
    <location>
        <begin position="24"/>
        <end position="54"/>
    </location>
</feature>
<keyword evidence="6" id="KW-0804">Transcription</keyword>
<protein>
    <recommendedName>
        <fullName evidence="11">GATA-type domain-containing protein</fullName>
    </recommendedName>
</protein>
<evidence type="ECO:0000313" key="12">
    <source>
        <dbReference type="EMBL" id="CAI9764241.1"/>
    </source>
</evidence>
<keyword evidence="2 9" id="KW-0863">Zinc-finger</keyword>
<evidence type="ECO:0000256" key="5">
    <source>
        <dbReference type="ARBA" id="ARBA00023125"/>
    </source>
</evidence>
<dbReference type="PANTHER" id="PTHR47172:SF9">
    <property type="entry name" value="GATA TRANSCRIPTION FACTOR 23"/>
    <property type="match status" value="1"/>
</dbReference>
<keyword evidence="1" id="KW-0479">Metal-binding</keyword>
<evidence type="ECO:0000256" key="6">
    <source>
        <dbReference type="ARBA" id="ARBA00023163"/>
    </source>
</evidence>
<dbReference type="Gene3D" id="3.30.50.10">
    <property type="entry name" value="Erythroid Transcription Factor GATA-1, subunit A"/>
    <property type="match status" value="1"/>
</dbReference>
<dbReference type="SMART" id="SM00401">
    <property type="entry name" value="ZnF_GATA"/>
    <property type="match status" value="1"/>
</dbReference>
<feature type="region of interest" description="Disordered" evidence="10">
    <location>
        <begin position="56"/>
        <end position="80"/>
    </location>
</feature>
<keyword evidence="13" id="KW-1185">Reference proteome</keyword>
<sequence length="174" mass="19162">MDCSQKEESSSSDGLIEVEFKKFCADCKTTKTPLWRSGPSGPKSLCNACGIRHRKKRSPFVGSDRSKGRERKKDNPTTISTSVAAAAVAVAATTSTTKNGGKKGKIRKSNDVLKVNLMPLGKEVLYLQRQRQKSAMKRQRQRSAMKKQRSPREWGEVERAALLLMALSCGAVFA</sequence>
<evidence type="ECO:0000256" key="10">
    <source>
        <dbReference type="SAM" id="MobiDB-lite"/>
    </source>
</evidence>
<evidence type="ECO:0000256" key="2">
    <source>
        <dbReference type="ARBA" id="ARBA00022771"/>
    </source>
</evidence>